<evidence type="ECO:0000313" key="2">
    <source>
        <dbReference type="EMBL" id="KAJ1196548.1"/>
    </source>
</evidence>
<sequence>MCVRACLHVLGRWLFWAGHELGLDFHGKEPCARMTPLFLSRTCDSASQHLPAGLEGLVRGLSVPDTIVESGVPWALKIEEPSSRGGLDVTESKIATEASTITSVTQSGPMWEGGEKKQNRIYEFNKNFTNLNINVSKAKDLSIDGVNINVSVVKDLSVNGLDINVTVVKDLSVNGLDINVSVVKDLSIDSLNINVSVVKDLWVNGLDINVSVVKDLSVNGLDINVSVVKDLSVNGLDINVSVVKDLSVNGLDINVTVVKDLSVNGLDINVSVV</sequence>
<dbReference type="EMBL" id="JANPWB010000003">
    <property type="protein sequence ID" value="KAJ1196548.1"/>
    <property type="molecule type" value="Genomic_DNA"/>
</dbReference>
<reference evidence="2" key="1">
    <citation type="journal article" date="2022" name="bioRxiv">
        <title>Sequencing and chromosome-scale assembly of the giantPleurodeles waltlgenome.</title>
        <authorList>
            <person name="Brown T."/>
            <person name="Elewa A."/>
            <person name="Iarovenko S."/>
            <person name="Subramanian E."/>
            <person name="Araus A.J."/>
            <person name="Petzold A."/>
            <person name="Susuki M."/>
            <person name="Suzuki K.-i.T."/>
            <person name="Hayashi T."/>
            <person name="Toyoda A."/>
            <person name="Oliveira C."/>
            <person name="Osipova E."/>
            <person name="Leigh N.D."/>
            <person name="Simon A."/>
            <person name="Yun M.H."/>
        </authorList>
    </citation>
    <scope>NUCLEOTIDE SEQUENCE</scope>
    <source>
        <strain evidence="2">20211129_DDA</strain>
        <tissue evidence="2">Liver</tissue>
    </source>
</reference>
<gene>
    <name evidence="2" type="ORF">NDU88_000417</name>
</gene>
<comment type="caution">
    <text evidence="2">The sequence shown here is derived from an EMBL/GenBank/DDBJ whole genome shotgun (WGS) entry which is preliminary data.</text>
</comment>
<dbReference type="Proteomes" id="UP001066276">
    <property type="component" value="Chromosome 2_1"/>
</dbReference>
<evidence type="ECO:0000256" key="1">
    <source>
        <dbReference type="SAM" id="SignalP"/>
    </source>
</evidence>
<proteinExistence type="predicted"/>
<protein>
    <submittedName>
        <fullName evidence="2">Uncharacterized protein</fullName>
    </submittedName>
</protein>
<feature type="chain" id="PRO_5043877179" evidence="1">
    <location>
        <begin position="23"/>
        <end position="273"/>
    </location>
</feature>
<feature type="signal peptide" evidence="1">
    <location>
        <begin position="1"/>
        <end position="22"/>
    </location>
</feature>
<accession>A0AAV7V516</accession>
<evidence type="ECO:0000313" key="3">
    <source>
        <dbReference type="Proteomes" id="UP001066276"/>
    </source>
</evidence>
<keyword evidence="3" id="KW-1185">Reference proteome</keyword>
<name>A0AAV7V516_PLEWA</name>
<keyword evidence="1" id="KW-0732">Signal</keyword>
<dbReference type="AlphaFoldDB" id="A0AAV7V516"/>
<organism evidence="2 3">
    <name type="scientific">Pleurodeles waltl</name>
    <name type="common">Iberian ribbed newt</name>
    <dbReference type="NCBI Taxonomy" id="8319"/>
    <lineage>
        <taxon>Eukaryota</taxon>
        <taxon>Metazoa</taxon>
        <taxon>Chordata</taxon>
        <taxon>Craniata</taxon>
        <taxon>Vertebrata</taxon>
        <taxon>Euteleostomi</taxon>
        <taxon>Amphibia</taxon>
        <taxon>Batrachia</taxon>
        <taxon>Caudata</taxon>
        <taxon>Salamandroidea</taxon>
        <taxon>Salamandridae</taxon>
        <taxon>Pleurodelinae</taxon>
        <taxon>Pleurodeles</taxon>
    </lineage>
</organism>